<reference evidence="1 2" key="1">
    <citation type="submission" date="2023-07" db="EMBL/GenBank/DDBJ databases">
        <title>Genomic Encyclopedia of Type Strains, Phase IV (KMG-IV): sequencing the most valuable type-strain genomes for metagenomic binning, comparative biology and taxonomic classification.</title>
        <authorList>
            <person name="Goeker M."/>
        </authorList>
    </citation>
    <scope>NUCLEOTIDE SEQUENCE [LARGE SCALE GENOMIC DNA]</scope>
    <source>
        <strain evidence="1 2">DSM 40573</strain>
    </source>
</reference>
<organism evidence="1 2">
    <name type="scientific">Streptomyces thermodiastaticus</name>
    <dbReference type="NCBI Taxonomy" id="44061"/>
    <lineage>
        <taxon>Bacteria</taxon>
        <taxon>Bacillati</taxon>
        <taxon>Actinomycetota</taxon>
        <taxon>Actinomycetes</taxon>
        <taxon>Kitasatosporales</taxon>
        <taxon>Streptomycetaceae</taxon>
        <taxon>Streptomyces</taxon>
    </lineage>
</organism>
<evidence type="ECO:0000313" key="1">
    <source>
        <dbReference type="EMBL" id="MDQ0489768.1"/>
    </source>
</evidence>
<accession>A0ABU0KK23</accession>
<evidence type="ECO:0000313" key="2">
    <source>
        <dbReference type="Proteomes" id="UP001236795"/>
    </source>
</evidence>
<protein>
    <recommendedName>
        <fullName evidence="3">Transposase</fullName>
    </recommendedName>
</protein>
<dbReference type="Proteomes" id="UP001236795">
    <property type="component" value="Unassembled WGS sequence"/>
</dbReference>
<sequence>MHEDEPGFTLDPENGMDKTLAVWRRKIARGRKACAGLPDGMTGA</sequence>
<evidence type="ECO:0008006" key="3">
    <source>
        <dbReference type="Google" id="ProtNLM"/>
    </source>
</evidence>
<dbReference type="RefSeq" id="WP_258902187.1">
    <property type="nucleotide sequence ID" value="NZ_JAUSWC010000017.1"/>
</dbReference>
<name>A0ABU0KK23_9ACTN</name>
<gene>
    <name evidence="1" type="ORF">QO019_004645</name>
</gene>
<proteinExistence type="predicted"/>
<comment type="caution">
    <text evidence="1">The sequence shown here is derived from an EMBL/GenBank/DDBJ whole genome shotgun (WGS) entry which is preliminary data.</text>
</comment>
<keyword evidence="2" id="KW-1185">Reference proteome</keyword>
<dbReference type="EMBL" id="JAUSWC010000017">
    <property type="protein sequence ID" value="MDQ0489768.1"/>
    <property type="molecule type" value="Genomic_DNA"/>
</dbReference>